<evidence type="ECO:0000313" key="8">
    <source>
        <dbReference type="Proteomes" id="UP001381003"/>
    </source>
</evidence>
<evidence type="ECO:0000313" key="7">
    <source>
        <dbReference type="EMBL" id="WWF05099.1"/>
    </source>
</evidence>
<protein>
    <submittedName>
        <fullName evidence="7">Aromatic acid exporter family protein</fullName>
    </submittedName>
</protein>
<gene>
    <name evidence="7" type="ORF">N5P18_15770</name>
</gene>
<dbReference type="EMBL" id="CP104874">
    <property type="protein sequence ID" value="WWF05099.1"/>
    <property type="molecule type" value="Genomic_DNA"/>
</dbReference>
<comment type="subcellular location">
    <subcellularLocation>
        <location evidence="1">Cell membrane</location>
        <topology evidence="1">Multi-pass membrane protein</topology>
    </subcellularLocation>
</comment>
<name>A0ABZ2FCR2_9MICO</name>
<evidence type="ECO:0000256" key="1">
    <source>
        <dbReference type="ARBA" id="ARBA00004651"/>
    </source>
</evidence>
<evidence type="ECO:0000256" key="5">
    <source>
        <dbReference type="ARBA" id="ARBA00023136"/>
    </source>
</evidence>
<dbReference type="Proteomes" id="UP001381003">
    <property type="component" value="Chromosome"/>
</dbReference>
<sequence length="365" mass="39986">MDQDRAARRRVRARPVLVPTLTSLRTRSDLSQVLKAVLAAVLAWLVAAHVLGLQESFMAPWTALLTVHATVFRSFTRGGQVMIASLAGILLSYAAVEVVGQTPTALGLALLVGMLLGRVRPIRDEGSTVATTALFVITAGQAEQAPVLLDRVVCTGLGVALGILVNLLVLAPLDDRLARDQVDALRTELGELLYEMADALTTAKDVDPAAWLERTLRAEEQVGEARGLLRHTREARRGNPRKRSREIDPAAYENFLRRIDEGFTHTRSMARTVENSHIEPDNWDPHFRDVWLRLLHDLGARIAAPAKDQPSLLPRLQALTDEMSREDLPQVAWPVYGALINSTRTIVEIVDEVLNGPLAGATRAG</sequence>
<evidence type="ECO:0000256" key="4">
    <source>
        <dbReference type="ARBA" id="ARBA00022989"/>
    </source>
</evidence>
<keyword evidence="5 6" id="KW-0472">Membrane</keyword>
<accession>A0ABZ2FCR2</accession>
<dbReference type="Pfam" id="PF06081">
    <property type="entry name" value="ArAE_1"/>
    <property type="match status" value="1"/>
</dbReference>
<evidence type="ECO:0000256" key="6">
    <source>
        <dbReference type="SAM" id="Phobius"/>
    </source>
</evidence>
<feature type="transmembrane region" description="Helical" evidence="6">
    <location>
        <begin position="33"/>
        <end position="51"/>
    </location>
</feature>
<dbReference type="InterPro" id="IPR010343">
    <property type="entry name" value="ArAE_1"/>
</dbReference>
<keyword evidence="4 6" id="KW-1133">Transmembrane helix</keyword>
<feature type="transmembrane region" description="Helical" evidence="6">
    <location>
        <begin position="57"/>
        <end position="72"/>
    </location>
</feature>
<reference evidence="7 8" key="1">
    <citation type="submission" date="2022-09" db="EMBL/GenBank/DDBJ databases">
        <title>Complete genome sequence of Janibacter terrae strain COS04-44, PCL-degrading bacteria isolated from oil spilled coast.</title>
        <authorList>
            <person name="Park H."/>
            <person name="Kim J.Y."/>
            <person name="An S.H."/>
            <person name="Lee C.M."/>
            <person name="Weon H.-Y."/>
        </authorList>
    </citation>
    <scope>NUCLEOTIDE SEQUENCE [LARGE SCALE GENOMIC DNA]</scope>
    <source>
        <strain evidence="7 8">COS04-44</strain>
    </source>
</reference>
<dbReference type="RefSeq" id="WP_338538193.1">
    <property type="nucleotide sequence ID" value="NZ_CP104874.1"/>
</dbReference>
<organism evidence="7 8">
    <name type="scientific">Janibacter terrae</name>
    <dbReference type="NCBI Taxonomy" id="103817"/>
    <lineage>
        <taxon>Bacteria</taxon>
        <taxon>Bacillati</taxon>
        <taxon>Actinomycetota</taxon>
        <taxon>Actinomycetes</taxon>
        <taxon>Micrococcales</taxon>
        <taxon>Intrasporangiaceae</taxon>
        <taxon>Janibacter</taxon>
    </lineage>
</organism>
<evidence type="ECO:0000256" key="3">
    <source>
        <dbReference type="ARBA" id="ARBA00022692"/>
    </source>
</evidence>
<keyword evidence="8" id="KW-1185">Reference proteome</keyword>
<keyword evidence="2" id="KW-1003">Cell membrane</keyword>
<keyword evidence="3 6" id="KW-0812">Transmembrane</keyword>
<feature type="transmembrane region" description="Helical" evidence="6">
    <location>
        <begin position="79"/>
        <end position="96"/>
    </location>
</feature>
<proteinExistence type="predicted"/>
<evidence type="ECO:0000256" key="2">
    <source>
        <dbReference type="ARBA" id="ARBA00022475"/>
    </source>
</evidence>